<dbReference type="EC" id="1.14.13.59" evidence="4"/>
<dbReference type="GO" id="GO:0004497">
    <property type="term" value="F:monooxygenase activity"/>
    <property type="evidence" value="ECO:0007669"/>
    <property type="project" value="UniProtKB-KW"/>
</dbReference>
<evidence type="ECO:0000313" key="16">
    <source>
        <dbReference type="EMBL" id="WIN00807.1"/>
    </source>
</evidence>
<dbReference type="InterPro" id="IPR025700">
    <property type="entry name" value="Lys/Orn_oxygenase"/>
</dbReference>
<dbReference type="EMBL" id="CP126980">
    <property type="protein sequence ID" value="WIN00807.1"/>
    <property type="molecule type" value="Genomic_DNA"/>
</dbReference>
<keyword evidence="17" id="KW-1185">Reference proteome</keyword>
<reference evidence="16 17" key="1">
    <citation type="submission" date="2023-06" db="EMBL/GenBank/DDBJ databases">
        <authorList>
            <person name="Yushchuk O."/>
            <person name="Binda E."/>
            <person name="Ruckert-Reed C."/>
            <person name="Fedorenko V."/>
            <person name="Kalinowski J."/>
            <person name="Marinelli F."/>
        </authorList>
    </citation>
    <scope>NUCLEOTIDE SEQUENCE [LARGE SCALE GENOMIC DNA]</scope>
    <source>
        <strain evidence="16 17">NRRL 3884</strain>
    </source>
</reference>
<evidence type="ECO:0000256" key="4">
    <source>
        <dbReference type="ARBA" id="ARBA00013076"/>
    </source>
</evidence>
<dbReference type="PRINTS" id="PR00411">
    <property type="entry name" value="PNDRDTASEI"/>
</dbReference>
<evidence type="ECO:0000256" key="13">
    <source>
        <dbReference type="ARBA" id="ARBA00032493"/>
    </source>
</evidence>
<organism evidence="16 17">
    <name type="scientific">Actinoplanes oblitus</name>
    <dbReference type="NCBI Taxonomy" id="3040509"/>
    <lineage>
        <taxon>Bacteria</taxon>
        <taxon>Bacillati</taxon>
        <taxon>Actinomycetota</taxon>
        <taxon>Actinomycetes</taxon>
        <taxon>Micromonosporales</taxon>
        <taxon>Micromonosporaceae</taxon>
        <taxon>Actinoplanes</taxon>
    </lineage>
</organism>
<evidence type="ECO:0000256" key="10">
    <source>
        <dbReference type="ARBA" id="ARBA00023033"/>
    </source>
</evidence>
<evidence type="ECO:0000256" key="12">
    <source>
        <dbReference type="ARBA" id="ARBA00031158"/>
    </source>
</evidence>
<keyword evidence="6" id="KW-0285">Flavoprotein</keyword>
<evidence type="ECO:0000256" key="11">
    <source>
        <dbReference type="ARBA" id="ARBA00029939"/>
    </source>
</evidence>
<comment type="catalytic activity">
    <reaction evidence="15">
        <text>L-lysine + NADPH + O2 = N(6)-hydroxy-L-lysine + NADP(+) + H2O</text>
        <dbReference type="Rhea" id="RHEA:23228"/>
        <dbReference type="ChEBI" id="CHEBI:15377"/>
        <dbReference type="ChEBI" id="CHEBI:15379"/>
        <dbReference type="ChEBI" id="CHEBI:32551"/>
        <dbReference type="ChEBI" id="CHEBI:57783"/>
        <dbReference type="ChEBI" id="CHEBI:57820"/>
        <dbReference type="ChEBI" id="CHEBI:58349"/>
        <dbReference type="EC" id="1.14.13.59"/>
    </reaction>
</comment>
<evidence type="ECO:0000256" key="8">
    <source>
        <dbReference type="ARBA" id="ARBA00022857"/>
    </source>
</evidence>
<evidence type="ECO:0000256" key="5">
    <source>
        <dbReference type="ARBA" id="ARBA00016406"/>
    </source>
</evidence>
<comment type="similarity">
    <text evidence="3">Belongs to the lysine N(6)-hydroxylase/L-ornithine N(5)-oxygenase family.</text>
</comment>
<dbReference type="Gene3D" id="3.50.50.60">
    <property type="entry name" value="FAD/NAD(P)-binding domain"/>
    <property type="match status" value="1"/>
</dbReference>
<keyword evidence="7" id="KW-0274">FAD</keyword>
<keyword evidence="10 16" id="KW-0503">Monooxygenase</keyword>
<dbReference type="RefSeq" id="WP_284922334.1">
    <property type="nucleotide sequence ID" value="NZ_CP126980.1"/>
</dbReference>
<sequence>MEPGIRDVVGIGFGPSGLALAIALRELGKSAPEHAVSAAFVERQARFGWHRDMLLPSAKMQVSFLKDLVTFRNPMSPHSFVAYLHAAGRLAQFVNNDDVLPTRREFHSYLEWAAAGYAGSVDYGVAATGIRLPGGDPRAGHLEIDVTDGAGSRQLRAANVVISTGLVPAMPAGIAAGDRVWHSSTFLSRFTAADPATLRRIAVLGAGQSAAEIVRFLRTALPAATVYAILPSYGYAVADSTPFANQVFDPGAVDDYHGAGPGGRDAFWRYHRNTNYAVVDDEVLRDLHRMAYEDEVTGDRRLTLLRLSRVHAIRRTAGGVRLRLSSQLDAEHTELDADLAICATGYRPMQPTGLLGDLEGHLRRDEAGRYLVTRDHRLVTGDEVPWAVYLQGGTEHTHGLSASLLSNVAVRAGEIAGSILGRVRVPAF</sequence>
<comment type="cofactor">
    <cofactor evidence="1">
        <name>FAD</name>
        <dbReference type="ChEBI" id="CHEBI:57692"/>
    </cofactor>
</comment>
<evidence type="ECO:0000256" key="9">
    <source>
        <dbReference type="ARBA" id="ARBA00023002"/>
    </source>
</evidence>
<dbReference type="Pfam" id="PF13434">
    <property type="entry name" value="Lys_Orn_oxgnase"/>
    <property type="match status" value="1"/>
</dbReference>
<dbReference type="PANTHER" id="PTHR42802:SF1">
    <property type="entry name" value="L-ORNITHINE N(5)-MONOOXYGENASE"/>
    <property type="match status" value="1"/>
</dbReference>
<evidence type="ECO:0000313" key="17">
    <source>
        <dbReference type="Proteomes" id="UP001240150"/>
    </source>
</evidence>
<keyword evidence="8" id="KW-0521">NADP</keyword>
<protein>
    <recommendedName>
        <fullName evidence="5">L-lysine N6-monooxygenase MbtG</fullName>
        <ecNumber evidence="4">1.14.13.59</ecNumber>
    </recommendedName>
    <alternativeName>
        <fullName evidence="14">Lysine 6-N-hydroxylase</fullName>
    </alternativeName>
    <alternativeName>
        <fullName evidence="13">Lysine N6-hydroxylase</fullName>
    </alternativeName>
    <alternativeName>
        <fullName evidence="11">Lysine-N-oxygenase</fullName>
    </alternativeName>
    <alternativeName>
        <fullName evidence="12">Mycobactin synthase protein G</fullName>
    </alternativeName>
</protein>
<accession>A0ABY8WSE1</accession>
<dbReference type="SUPFAM" id="SSF51905">
    <property type="entry name" value="FAD/NAD(P)-binding domain"/>
    <property type="match status" value="2"/>
</dbReference>
<keyword evidence="9" id="KW-0560">Oxidoreductase</keyword>
<evidence type="ECO:0000256" key="14">
    <source>
        <dbReference type="ARBA" id="ARBA00032738"/>
    </source>
</evidence>
<evidence type="ECO:0000256" key="2">
    <source>
        <dbReference type="ARBA" id="ARBA00004924"/>
    </source>
</evidence>
<dbReference type="PRINTS" id="PR00368">
    <property type="entry name" value="FADPNR"/>
</dbReference>
<name>A0ABY8WSE1_9ACTN</name>
<evidence type="ECO:0000256" key="7">
    <source>
        <dbReference type="ARBA" id="ARBA00022827"/>
    </source>
</evidence>
<evidence type="ECO:0000256" key="1">
    <source>
        <dbReference type="ARBA" id="ARBA00001974"/>
    </source>
</evidence>
<evidence type="ECO:0000256" key="6">
    <source>
        <dbReference type="ARBA" id="ARBA00022630"/>
    </source>
</evidence>
<gene>
    <name evidence="16" type="ORF">ACTOB_003517</name>
</gene>
<comment type="pathway">
    <text evidence="2">Siderophore biosynthesis.</text>
</comment>
<dbReference type="InterPro" id="IPR036188">
    <property type="entry name" value="FAD/NAD-bd_sf"/>
</dbReference>
<dbReference type="Proteomes" id="UP001240150">
    <property type="component" value="Chromosome"/>
</dbReference>
<proteinExistence type="inferred from homology"/>
<evidence type="ECO:0000256" key="15">
    <source>
        <dbReference type="ARBA" id="ARBA00048407"/>
    </source>
</evidence>
<evidence type="ECO:0000256" key="3">
    <source>
        <dbReference type="ARBA" id="ARBA00007588"/>
    </source>
</evidence>
<dbReference type="PANTHER" id="PTHR42802">
    <property type="entry name" value="MONOOXYGENASE"/>
    <property type="match status" value="1"/>
</dbReference>